<comment type="subcellular location">
    <subcellularLocation>
        <location evidence="1">Cell surface</location>
    </subcellularLocation>
    <subcellularLocation>
        <location evidence="4">Cytoplasm</location>
        <location evidence="4">Cytosol</location>
    </subcellularLocation>
    <subcellularLocation>
        <location evidence="26">Cytoplasmic vesicle</location>
        <location evidence="26">Secretory vesicle</location>
        <location evidence="26">Cortical granule</location>
    </subcellularLocation>
    <subcellularLocation>
        <location evidence="2">Endoplasmic reticulum lumen</location>
    </subcellularLocation>
    <subcellularLocation>
        <location evidence="5">Sarcoplasmic reticulum lumen</location>
    </subcellularLocation>
    <subcellularLocation>
        <location evidence="3">Secreted</location>
        <location evidence="3">Extracellular space</location>
        <location evidence="3">Extracellular matrix</location>
    </subcellularLocation>
</comment>
<evidence type="ECO:0000256" key="3">
    <source>
        <dbReference type="ARBA" id="ARBA00004498"/>
    </source>
</evidence>
<dbReference type="GO" id="GO:0005509">
    <property type="term" value="F:calcium ion binding"/>
    <property type="evidence" value="ECO:0007669"/>
    <property type="project" value="InterPro"/>
</dbReference>
<evidence type="ECO:0000256" key="19">
    <source>
        <dbReference type="ARBA" id="ARBA00022833"/>
    </source>
</evidence>
<dbReference type="PROSITE" id="PS00803">
    <property type="entry name" value="CALRETICULIN_1"/>
    <property type="match status" value="1"/>
</dbReference>
<keyword evidence="28" id="KW-0175">Coiled coil</keyword>
<evidence type="ECO:0000256" key="8">
    <source>
        <dbReference type="ARBA" id="ARBA00010983"/>
    </source>
</evidence>
<evidence type="ECO:0000256" key="6">
    <source>
        <dbReference type="ARBA" id="ARBA00006235"/>
    </source>
</evidence>
<dbReference type="GO" id="GO:0005524">
    <property type="term" value="F:ATP binding"/>
    <property type="evidence" value="ECO:0007669"/>
    <property type="project" value="InterPro"/>
</dbReference>
<reference evidence="31" key="1">
    <citation type="submission" date="2023-06" db="EMBL/GenBank/DDBJ databases">
        <title>Male Hemibagrus guttatus genome.</title>
        <authorList>
            <person name="Bian C."/>
        </authorList>
    </citation>
    <scope>NUCLEOTIDE SEQUENCE</scope>
    <source>
        <strain evidence="31">Male_cb2023</strain>
        <tissue evidence="31">Muscle</tissue>
    </source>
</reference>
<dbReference type="PROSITE" id="PS00804">
    <property type="entry name" value="CALRETICULIN_2"/>
    <property type="match status" value="1"/>
</dbReference>
<evidence type="ECO:0000256" key="11">
    <source>
        <dbReference type="ARBA" id="ARBA00022490"/>
    </source>
</evidence>
<protein>
    <recommendedName>
        <fullName evidence="10">Calreticulin</fullName>
        <ecNumber evidence="9">3.1.26.4</ecNumber>
    </recommendedName>
</protein>
<feature type="compositionally biased region" description="Basic and acidic residues" evidence="29">
    <location>
        <begin position="1127"/>
        <end position="1171"/>
    </location>
</feature>
<evidence type="ECO:0000256" key="25">
    <source>
        <dbReference type="ARBA" id="ARBA00023329"/>
    </source>
</evidence>
<comment type="caution">
    <text evidence="31">The sequence shown here is derived from an EMBL/GenBank/DDBJ whole genome shotgun (WGS) entry which is preliminary data.</text>
</comment>
<dbReference type="EMBL" id="JAUCMX010000007">
    <property type="protein sequence ID" value="KAK3539989.1"/>
    <property type="molecule type" value="Genomic_DNA"/>
</dbReference>
<dbReference type="PROSITE" id="PS00805">
    <property type="entry name" value="CALRETICULIN_REPEAT"/>
    <property type="match status" value="1"/>
</dbReference>
<dbReference type="PRINTS" id="PR00626">
    <property type="entry name" value="CALRETICULIN"/>
</dbReference>
<evidence type="ECO:0000256" key="26">
    <source>
        <dbReference type="ARBA" id="ARBA00037865"/>
    </source>
</evidence>
<evidence type="ECO:0000256" key="23">
    <source>
        <dbReference type="ARBA" id="ARBA00023157"/>
    </source>
</evidence>
<dbReference type="Gene3D" id="2.60.120.200">
    <property type="match status" value="1"/>
</dbReference>
<comment type="similarity">
    <text evidence="6">Belongs to the ClpA/ClpB family. Torsin subfamily.</text>
</comment>
<dbReference type="Gene3D" id="3.30.70.270">
    <property type="match status" value="1"/>
</dbReference>
<dbReference type="GO" id="GO:0006457">
    <property type="term" value="P:protein folding"/>
    <property type="evidence" value="ECO:0007669"/>
    <property type="project" value="InterPro"/>
</dbReference>
<feature type="region of interest" description="Disordered" evidence="29">
    <location>
        <begin position="1115"/>
        <end position="1199"/>
    </location>
</feature>
<dbReference type="Pfam" id="PF00262">
    <property type="entry name" value="Calreticulin"/>
    <property type="match status" value="2"/>
</dbReference>
<dbReference type="GO" id="GO:0036503">
    <property type="term" value="P:ERAD pathway"/>
    <property type="evidence" value="ECO:0007669"/>
    <property type="project" value="TreeGrafter"/>
</dbReference>
<feature type="compositionally biased region" description="Basic and acidic residues" evidence="29">
    <location>
        <begin position="1271"/>
        <end position="1299"/>
    </location>
</feature>
<dbReference type="SUPFAM" id="SSF52540">
    <property type="entry name" value="P-loop containing nucleoside triphosphate hydrolases"/>
    <property type="match status" value="1"/>
</dbReference>
<keyword evidence="22" id="KW-0007">Acetylation</keyword>
<keyword evidence="18" id="KW-0256">Endoplasmic reticulum</keyword>
<evidence type="ECO:0000256" key="17">
    <source>
        <dbReference type="ARBA" id="ARBA00022737"/>
    </source>
</evidence>
<keyword evidence="20" id="KW-0106">Calcium</keyword>
<comment type="similarity">
    <text evidence="8">Belongs to the calreticulin family.</text>
</comment>
<evidence type="ECO:0000256" key="2">
    <source>
        <dbReference type="ARBA" id="ARBA00004319"/>
    </source>
</evidence>
<feature type="domain" description="Reverse transcriptase" evidence="30">
    <location>
        <begin position="440"/>
        <end position="740"/>
    </location>
</feature>
<dbReference type="GO" id="GO:0051082">
    <property type="term" value="F:unfolded protein binding"/>
    <property type="evidence" value="ECO:0007669"/>
    <property type="project" value="InterPro"/>
</dbReference>
<keyword evidence="11" id="KW-0963">Cytoplasm</keyword>
<evidence type="ECO:0000256" key="13">
    <source>
        <dbReference type="ARBA" id="ARBA00022530"/>
    </source>
</evidence>
<keyword evidence="24" id="KW-0143">Chaperone</keyword>
<keyword evidence="17" id="KW-0677">Repeat</keyword>
<dbReference type="PANTHER" id="PTHR11073:SF16">
    <property type="entry name" value="CALRETICULIN"/>
    <property type="match status" value="1"/>
</dbReference>
<dbReference type="SUPFAM" id="SSF49899">
    <property type="entry name" value="Concanavalin A-like lectins/glucanases"/>
    <property type="match status" value="1"/>
</dbReference>
<dbReference type="FunFam" id="2.60.120.200:FF:000122">
    <property type="entry name" value="Calreticulin 3"/>
    <property type="match status" value="1"/>
</dbReference>
<dbReference type="Gene3D" id="3.60.10.10">
    <property type="entry name" value="Endonuclease/exonuclease/phosphatase"/>
    <property type="match status" value="1"/>
</dbReference>
<evidence type="ECO:0000256" key="28">
    <source>
        <dbReference type="SAM" id="Coils"/>
    </source>
</evidence>
<keyword evidence="23 27" id="KW-1015">Disulfide bond</keyword>
<evidence type="ECO:0000256" key="27">
    <source>
        <dbReference type="PIRSR" id="PIRSR601580-3"/>
    </source>
</evidence>
<feature type="region of interest" description="Disordered" evidence="29">
    <location>
        <begin position="1260"/>
        <end position="1339"/>
    </location>
</feature>
<evidence type="ECO:0000256" key="10">
    <source>
        <dbReference type="ARBA" id="ARBA00015837"/>
    </source>
</evidence>
<evidence type="ECO:0000259" key="30">
    <source>
        <dbReference type="PROSITE" id="PS50878"/>
    </source>
</evidence>
<dbReference type="GO" id="GO:0009986">
    <property type="term" value="C:cell surface"/>
    <property type="evidence" value="ECO:0007669"/>
    <property type="project" value="UniProtKB-SubCell"/>
</dbReference>
<evidence type="ECO:0000256" key="20">
    <source>
        <dbReference type="ARBA" id="ARBA00022837"/>
    </source>
</evidence>
<feature type="disulfide bond" evidence="27">
    <location>
        <begin position="1025"/>
        <end position="1057"/>
    </location>
</feature>
<evidence type="ECO:0000256" key="5">
    <source>
        <dbReference type="ARBA" id="ARBA00004564"/>
    </source>
</evidence>
<dbReference type="GO" id="GO:0004523">
    <property type="term" value="F:RNA-DNA hybrid ribonuclease activity"/>
    <property type="evidence" value="ECO:0007669"/>
    <property type="project" value="UniProtKB-EC"/>
</dbReference>
<sequence length="1339" mass="155599">MDCCKLSDTAAKERMIRCDLERMIMNQGVAVYMMNCNLREIRVLAKLPGLPEMTSFFHGNPSWTAFLSDLMIVLAFLSALLTVPVEADLFHFDSISNVSTYYFNYLYCHVWEGECQPNQDDATQQVPTGNMWSWLSQDYKGMLSSWYCSIGQCCDSGDCRITNNITGKGRELADVMERRKVDILCVQETRWKGSKARSIGAGFKLFYYGVDSKRNGVGVVLKEEFVRNVLEVGCELEEKERFWSELDEVIESIPTGERVVIGEDFNGHVGEGNTGDEEVMGKFGVKERNLEGQMVVNFAKRMDMAVVNTYFQKREEHRVTYKSGGRRTQKKRSEIEKKTKWWKLKKEECCEEFRQKLRQALGGQVVLPDDWETTVEVIRETGRKVLGVSSGRRKEDKETWWWNEEVQDSIQRKRLAKKKWDMDRTEENRQEYKELQRRVKREVSKAKQKAYDELYTRLDTREGEKDLYRLARQRDRDGKDVQQKVDKIRKDEVRKALKRMKSGKAVGPDDIPVEVWKCLGESAVEFLTSLFNRVLENLEKAYDRVPREELWYCMRKSGVAEKYVRVVQDMYERSRTVMRCAVGQTEEFNVKVGLHQGSALSPFLFAIVMDQLSEEVRQESPWTMMFADDIVICSESREQVEESLERWRFALERRGMKVSRIQSNGECGKEVKKRVQAETVSLKKRQESELEVAELKMLRFSLGVTRLDRIRNEYIRGTAHVGRLVDKVREARLRWFGHVQRRESLERDLQLKLHGQHLAQSVVLKAIQGFINNPDSNKPLTLSFHGWSGTGKNFVARLVADNLYRDGVKSECVRLFIAPFHFPHARLLDIYKGQLREAIRDMVLRCPQTLFIFDEAEKLHPGLIDAIKPYMDHYDNVDGVSYRRAIFLFLSNIGGAAINDVALDFWHSGQNREDIGMEDLEHRLRAESMEAEGKSRVPRLILSLGYYLCGDAWKSRWLESAHKSDYGKFVLSAGKFYGDAEKDKGLQTSQDAHFYAISSRFEDFSNKDQSLVVQFTVKHEQSIDCGGGYIKLFPSSLKQEEMHGESTYNIMFGPDICGPGTKKVHVIFNYKGKNHLINKDIRCKDDEYSHLYTLIVNPDNTYEVKLDNKKVESGSLEDDWDFLPPKKIKDPDAKKPEDWDEREKIDDPDDKKPEDWDKPETIPDPDAKKPDDWDEEMDGEWEPPMVTNPDYKGEWKPKQIDNPAYKGKWVHPEVDNPEYTPDSEIYKYSSIGVIGLDLWQVKSGTIFDNFLITNDPKLAEKIGDETWGATKDAEKKMKDSQEEEERKKREEEDKKRSEEAKDEADEEDKDEEEEEEDEEEEDEEEEDEEGTDSKLKDEL</sequence>
<feature type="compositionally biased region" description="Acidic residues" evidence="29">
    <location>
        <begin position="1300"/>
        <end position="1330"/>
    </location>
</feature>
<dbReference type="InterPro" id="IPR043128">
    <property type="entry name" value="Rev_trsase/Diguanyl_cyclase"/>
</dbReference>
<dbReference type="SUPFAM" id="SSF56672">
    <property type="entry name" value="DNA/RNA polymerases"/>
    <property type="match status" value="1"/>
</dbReference>
<gene>
    <name evidence="31" type="ORF">QTP70_019637</name>
</gene>
<evidence type="ECO:0000256" key="21">
    <source>
        <dbReference type="ARBA" id="ARBA00022951"/>
    </source>
</evidence>
<dbReference type="GO" id="GO:0005789">
    <property type="term" value="C:endoplasmic reticulum membrane"/>
    <property type="evidence" value="ECO:0007669"/>
    <property type="project" value="TreeGrafter"/>
</dbReference>
<evidence type="ECO:0000256" key="14">
    <source>
        <dbReference type="ARBA" id="ARBA00022723"/>
    </source>
</evidence>
<dbReference type="InterPro" id="IPR027417">
    <property type="entry name" value="P-loop_NTPase"/>
</dbReference>
<dbReference type="GO" id="GO:0060473">
    <property type="term" value="C:cortical granule"/>
    <property type="evidence" value="ECO:0007669"/>
    <property type="project" value="UniProtKB-SubCell"/>
</dbReference>
<dbReference type="SUPFAM" id="SSF56219">
    <property type="entry name" value="DNase I-like"/>
    <property type="match status" value="1"/>
</dbReference>
<evidence type="ECO:0000256" key="18">
    <source>
        <dbReference type="ARBA" id="ARBA00022824"/>
    </source>
</evidence>
<dbReference type="GO" id="GO:0033018">
    <property type="term" value="C:sarcoplasmic reticulum lumen"/>
    <property type="evidence" value="ECO:0007669"/>
    <property type="project" value="UniProtKB-SubCell"/>
</dbReference>
<accession>A0AAE0R2F2</accession>
<evidence type="ECO:0000256" key="22">
    <source>
        <dbReference type="ARBA" id="ARBA00022990"/>
    </source>
</evidence>
<comment type="similarity">
    <text evidence="7">Belongs to the beta type-B retroviral polymerase family. HERV class-II K(HML-2) pol subfamily.</text>
</comment>
<feature type="coiled-coil region" evidence="28">
    <location>
        <begin position="415"/>
        <end position="449"/>
    </location>
</feature>
<dbReference type="Gene3D" id="3.40.50.300">
    <property type="entry name" value="P-loop containing nucleotide triphosphate hydrolases"/>
    <property type="match status" value="1"/>
</dbReference>
<proteinExistence type="inferred from homology"/>
<keyword evidence="13" id="KW-0272">Extracellular matrix</keyword>
<evidence type="ECO:0000256" key="15">
    <source>
        <dbReference type="ARBA" id="ARBA00022729"/>
    </source>
</evidence>
<dbReference type="SUPFAM" id="SSF63887">
    <property type="entry name" value="P-domain of calnexin/calreticulin"/>
    <property type="match status" value="1"/>
</dbReference>
<organism evidence="31 32">
    <name type="scientific">Hemibagrus guttatus</name>
    <dbReference type="NCBI Taxonomy" id="175788"/>
    <lineage>
        <taxon>Eukaryota</taxon>
        <taxon>Metazoa</taxon>
        <taxon>Chordata</taxon>
        <taxon>Craniata</taxon>
        <taxon>Vertebrata</taxon>
        <taxon>Euteleostomi</taxon>
        <taxon>Actinopterygii</taxon>
        <taxon>Neopterygii</taxon>
        <taxon>Teleostei</taxon>
        <taxon>Ostariophysi</taxon>
        <taxon>Siluriformes</taxon>
        <taxon>Bagridae</taxon>
        <taxon>Hemibagrus</taxon>
    </lineage>
</organism>
<evidence type="ECO:0000256" key="24">
    <source>
        <dbReference type="ARBA" id="ARBA00023186"/>
    </source>
</evidence>
<keyword evidence="16" id="KW-0430">Lectin</keyword>
<evidence type="ECO:0000256" key="12">
    <source>
        <dbReference type="ARBA" id="ARBA00022525"/>
    </source>
</evidence>
<dbReference type="FunFam" id="2.10.250.10:FF:000002">
    <property type="entry name" value="Calreticulin"/>
    <property type="match status" value="1"/>
</dbReference>
<dbReference type="Pfam" id="PF00078">
    <property type="entry name" value="RVT_1"/>
    <property type="match status" value="1"/>
</dbReference>
<dbReference type="InterPro" id="IPR013320">
    <property type="entry name" value="ConA-like_dom_sf"/>
</dbReference>
<evidence type="ECO:0000256" key="9">
    <source>
        <dbReference type="ARBA" id="ARBA00012180"/>
    </source>
</evidence>
<evidence type="ECO:0000313" key="32">
    <source>
        <dbReference type="Proteomes" id="UP001274896"/>
    </source>
</evidence>
<dbReference type="InterPro" id="IPR018124">
    <property type="entry name" value="Calret/calnex_CS"/>
</dbReference>
<dbReference type="PROSITE" id="PS50878">
    <property type="entry name" value="RT_POL"/>
    <property type="match status" value="1"/>
</dbReference>
<name>A0AAE0R2F2_9TELE</name>
<evidence type="ECO:0000256" key="29">
    <source>
        <dbReference type="SAM" id="MobiDB-lite"/>
    </source>
</evidence>
<dbReference type="Pfam" id="PF06309">
    <property type="entry name" value="Torsin"/>
    <property type="match status" value="1"/>
</dbReference>
<evidence type="ECO:0000313" key="31">
    <source>
        <dbReference type="EMBL" id="KAK3539989.1"/>
    </source>
</evidence>
<dbReference type="GO" id="GO:0005829">
    <property type="term" value="C:cytosol"/>
    <property type="evidence" value="ECO:0007669"/>
    <property type="project" value="UniProtKB-SubCell"/>
</dbReference>
<keyword evidence="12" id="KW-0964">Secreted</keyword>
<dbReference type="InterPro" id="IPR001580">
    <property type="entry name" value="Calret/calnex"/>
</dbReference>
<dbReference type="Gene3D" id="2.10.250.10">
    <property type="entry name" value="Calreticulin/calnexin, P domain"/>
    <property type="match status" value="1"/>
</dbReference>
<dbReference type="FunFam" id="3.40.50.300:FF:001222">
    <property type="entry name" value="Torsin family 3, member A"/>
    <property type="match status" value="1"/>
</dbReference>
<keyword evidence="32" id="KW-1185">Reference proteome</keyword>
<keyword evidence="14" id="KW-0479">Metal-binding</keyword>
<dbReference type="EC" id="3.1.26.4" evidence="9"/>
<evidence type="ECO:0000256" key="4">
    <source>
        <dbReference type="ARBA" id="ARBA00004514"/>
    </source>
</evidence>
<dbReference type="GO" id="GO:0030246">
    <property type="term" value="F:carbohydrate binding"/>
    <property type="evidence" value="ECO:0007669"/>
    <property type="project" value="UniProtKB-KW"/>
</dbReference>
<keyword evidence="21" id="KW-0703">Sarcoplasmic reticulum</keyword>
<keyword evidence="25" id="KW-0968">Cytoplasmic vesicle</keyword>
<keyword evidence="15" id="KW-0732">Signal</keyword>
<feature type="compositionally biased region" description="Acidic residues" evidence="29">
    <location>
        <begin position="1172"/>
        <end position="1181"/>
    </location>
</feature>
<dbReference type="PANTHER" id="PTHR11073">
    <property type="entry name" value="CALRETICULIN AND CALNEXIN"/>
    <property type="match status" value="1"/>
</dbReference>
<dbReference type="InterPro" id="IPR009033">
    <property type="entry name" value="Calreticulin/calnexin_P_dom_sf"/>
</dbReference>
<dbReference type="InterPro" id="IPR043502">
    <property type="entry name" value="DNA/RNA_pol_sf"/>
</dbReference>
<dbReference type="Proteomes" id="UP001274896">
    <property type="component" value="Unassembled WGS sequence"/>
</dbReference>
<dbReference type="InterPro" id="IPR010448">
    <property type="entry name" value="Torsin"/>
</dbReference>
<dbReference type="InterPro" id="IPR000477">
    <property type="entry name" value="RT_dom"/>
</dbReference>
<dbReference type="InterPro" id="IPR036691">
    <property type="entry name" value="Endo/exonu/phosph_ase_sf"/>
</dbReference>
<dbReference type="GO" id="GO:0016887">
    <property type="term" value="F:ATP hydrolysis activity"/>
    <property type="evidence" value="ECO:0007669"/>
    <property type="project" value="InterPro"/>
</dbReference>
<evidence type="ECO:0000256" key="1">
    <source>
        <dbReference type="ARBA" id="ARBA00004241"/>
    </source>
</evidence>
<keyword evidence="19" id="KW-0862">Zinc</keyword>
<evidence type="ECO:0000256" key="16">
    <source>
        <dbReference type="ARBA" id="ARBA00022734"/>
    </source>
</evidence>
<evidence type="ECO:0000256" key="7">
    <source>
        <dbReference type="ARBA" id="ARBA00010879"/>
    </source>
</evidence>